<evidence type="ECO:0000313" key="1">
    <source>
        <dbReference type="EMBL" id="XOU13223.1"/>
    </source>
</evidence>
<sequence length="368" mass="44875">MRNAFINHKNTPYQNKLQHKLIVFISTLKYINSIYKKYTQNNILYYFNENLKRNGQSTVKLKTMQNYLYKLEKEIKVTTNYHKHLGVNFGTEIYYKLNYPKKECYLKINQYFKEKKDIRFQKRVNRHFKDKFTKKGNLNFGECNNNNNNKEEEEEKKTIKNNQIKKTQIKKYFNKCNFLSKEAISILNLNIDKEKIIEIIKIAKKIEINLTKNKNKINSKKKQKTMKEILKETQKQLEKKGYDTQQLKLQIENIYKNYKTKPHFIIENKKYKDLNNIRKKLEKSIKIKEESPKNKYMHVKINIFNILIEQLKKEFEIKDLRPIIKNYLNSRKTLEYNKMFSTYYYELLETIKEKKRNSEKRLLSKDVI</sequence>
<protein>
    <submittedName>
        <fullName evidence="1">Plasmid maintenance protein</fullName>
    </submittedName>
</protein>
<reference evidence="1" key="1">
    <citation type="submission" date="2024-11" db="EMBL/GenBank/DDBJ databases">
        <title>Sequencing of Borrelia variable plasmids from multiple Borrelia sensu lato isolates.</title>
        <authorList>
            <person name="Mongodin E.F."/>
            <person name="Rudenko N."/>
            <person name="Fraser C.M."/>
            <person name="Schutzer S."/>
            <person name="Luft B."/>
            <person name="Morgan R."/>
            <person name="Casjens S."/>
            <person name="Qiu W."/>
        </authorList>
    </citation>
    <scope>NUCLEOTIDE SEQUENCE</scope>
    <source>
        <strain evidence="1">21038</strain>
    </source>
</reference>
<evidence type="ECO:0000313" key="2">
    <source>
        <dbReference type="Proteomes" id="UP001305787"/>
    </source>
</evidence>
<gene>
    <name evidence="1" type="ORF">QIA45_04855</name>
</gene>
<name>A0ACD5G675_BORAD</name>
<accession>A0ACD5G675</accession>
<keyword evidence="2" id="KW-1185">Reference proteome</keyword>
<dbReference type="EMBL" id="CP179263">
    <property type="protein sequence ID" value="XOU13223.1"/>
    <property type="molecule type" value="Genomic_DNA"/>
</dbReference>
<organism evidence="1 2">
    <name type="scientific">Borrelia andersonii</name>
    <name type="common">Borreliella andersonii</name>
    <dbReference type="NCBI Taxonomy" id="42109"/>
    <lineage>
        <taxon>Bacteria</taxon>
        <taxon>Pseudomonadati</taxon>
        <taxon>Spirochaetota</taxon>
        <taxon>Spirochaetia</taxon>
        <taxon>Spirochaetales</taxon>
        <taxon>Borreliaceae</taxon>
        <taxon>Borreliella</taxon>
    </lineage>
</organism>
<keyword evidence="1" id="KW-0614">Plasmid</keyword>
<dbReference type="Proteomes" id="UP001305787">
    <property type="component" value="Plasmid lp28-4"/>
</dbReference>
<geneLocation type="plasmid" evidence="1 2">
    <name>lp28-4</name>
</geneLocation>
<proteinExistence type="predicted"/>